<protein>
    <submittedName>
        <fullName evidence="1">Uncharacterized protein</fullName>
    </submittedName>
</protein>
<evidence type="ECO:0000313" key="2">
    <source>
        <dbReference type="EMBL" id="MBA6096316.1"/>
    </source>
</evidence>
<dbReference type="EMBL" id="JACGCX010000002">
    <property type="protein sequence ID" value="MBA6096316.1"/>
    <property type="molecule type" value="Genomic_DNA"/>
</dbReference>
<dbReference type="Proteomes" id="UP000545074">
    <property type="component" value="Unassembled WGS sequence"/>
</dbReference>
<gene>
    <name evidence="1" type="ORF">H4C44_20435</name>
    <name evidence="2" type="ORF">H4C80_04045</name>
    <name evidence="3" type="ORF">N5C70_13365</name>
</gene>
<evidence type="ECO:0000313" key="6">
    <source>
        <dbReference type="Proteomes" id="UP001160152"/>
    </source>
</evidence>
<dbReference type="EMBL" id="JACGCU010000043">
    <property type="protein sequence ID" value="MBA6061533.1"/>
    <property type="molecule type" value="Genomic_DNA"/>
</dbReference>
<organism evidence="1 5">
    <name type="scientific">Pseudomonas juntendi</name>
    <dbReference type="NCBI Taxonomy" id="2666183"/>
    <lineage>
        <taxon>Bacteria</taxon>
        <taxon>Pseudomonadati</taxon>
        <taxon>Pseudomonadota</taxon>
        <taxon>Gammaproteobacteria</taxon>
        <taxon>Pseudomonadales</taxon>
        <taxon>Pseudomonadaceae</taxon>
        <taxon>Pseudomonas</taxon>
    </lineage>
</organism>
<comment type="caution">
    <text evidence="1">The sequence shown here is derived from an EMBL/GenBank/DDBJ whole genome shotgun (WGS) entry which is preliminary data.</text>
</comment>
<evidence type="ECO:0000313" key="3">
    <source>
        <dbReference type="EMBL" id="MDH0757686.1"/>
    </source>
</evidence>
<dbReference type="Proteomes" id="UP001160152">
    <property type="component" value="Unassembled WGS sequence"/>
</dbReference>
<accession>A0A7W2PUR1</accession>
<reference evidence="3 6" key="2">
    <citation type="submission" date="2022-09" db="EMBL/GenBank/DDBJ databases">
        <title>Intensive care unit water sources are persistently colonized with multi-drug resistant bacteria and are the site of extensive horizontal gene transfer of antibiotic resistance genes.</title>
        <authorList>
            <person name="Diorio-Toth L."/>
        </authorList>
    </citation>
    <scope>NUCLEOTIDE SEQUENCE [LARGE SCALE GENOMIC DNA]</scope>
    <source>
        <strain evidence="3 6">GD03901</strain>
    </source>
</reference>
<dbReference type="AlphaFoldDB" id="A0A7W2PUR1"/>
<dbReference type="EMBL" id="JAOCBV010000001">
    <property type="protein sequence ID" value="MDH0757686.1"/>
    <property type="molecule type" value="Genomic_DNA"/>
</dbReference>
<proteinExistence type="predicted"/>
<sequence length="101" mass="11382">MMAGIPKAWLDELNDQFSLVTDPDGRAAVLDEMAYAAHRRREVSSENLVDMLELSEAARLWALTEHEEAYHIGLFKYESWEGMGSDEPGRIIIGRTPGWGC</sequence>
<reference evidence="4 5" key="1">
    <citation type="submission" date="2020-07" db="EMBL/GenBank/DDBJ databases">
        <title>Diversity of carbapenemase encoding genes among Pseudomonas putida group clinical isolates in a tertiary Brazilian hospital.</title>
        <authorList>
            <person name="Alberto-Lei F."/>
            <person name="Nodari C.S."/>
            <person name="Streling A.P."/>
            <person name="Paulino J.T."/>
            <person name="Bessa-Neto F.O."/>
            <person name="Cayo R."/>
            <person name="Gales A.C."/>
        </authorList>
    </citation>
    <scope>NUCLEOTIDE SEQUENCE [LARGE SCALE GENOMIC DNA]</scope>
    <source>
        <strain evidence="2 4">12815</strain>
        <strain evidence="1 5">14535</strain>
    </source>
</reference>
<evidence type="ECO:0000313" key="5">
    <source>
        <dbReference type="Proteomes" id="UP000556620"/>
    </source>
</evidence>
<dbReference type="Proteomes" id="UP000556620">
    <property type="component" value="Unassembled WGS sequence"/>
</dbReference>
<evidence type="ECO:0000313" key="4">
    <source>
        <dbReference type="Proteomes" id="UP000545074"/>
    </source>
</evidence>
<dbReference type="RefSeq" id="WP_110676992.1">
    <property type="nucleotide sequence ID" value="NZ_CP091311.1"/>
</dbReference>
<evidence type="ECO:0000313" key="1">
    <source>
        <dbReference type="EMBL" id="MBA6061533.1"/>
    </source>
</evidence>
<name>A0A7W2PUR1_9PSED</name>